<dbReference type="SUPFAM" id="SSF56601">
    <property type="entry name" value="beta-lactamase/transpeptidase-like"/>
    <property type="match status" value="1"/>
</dbReference>
<reference evidence="1 2" key="1">
    <citation type="journal article" date="2019" name="Microbiol. Resour. Announc.">
        <title>Draft Genome Sequence of the Most Traditional epsilon-Poly-l-Lysine Producer, Streptomyces albulus NBRC14147.</title>
        <authorList>
            <person name="Yamanaka K."/>
            <person name="Hamano Y."/>
        </authorList>
    </citation>
    <scope>NUCLEOTIDE SEQUENCE [LARGE SCALE GENOMIC DNA]</scope>
    <source>
        <strain evidence="1 2">NBRC 14147</strain>
    </source>
</reference>
<organism evidence="1 2">
    <name type="scientific">Streptomyces noursei</name>
    <name type="common">Streptomyces albulus</name>
    <dbReference type="NCBI Taxonomy" id="1971"/>
    <lineage>
        <taxon>Bacteria</taxon>
        <taxon>Bacillati</taxon>
        <taxon>Actinomycetota</taxon>
        <taxon>Actinomycetes</taxon>
        <taxon>Kitasatosporales</taxon>
        <taxon>Streptomycetaceae</taxon>
        <taxon>Streptomyces</taxon>
    </lineage>
</organism>
<dbReference type="PANTHER" id="PTHR35333">
    <property type="entry name" value="BETA-LACTAMASE"/>
    <property type="match status" value="1"/>
</dbReference>
<dbReference type="GO" id="GO:0030655">
    <property type="term" value="P:beta-lactam antibiotic catabolic process"/>
    <property type="evidence" value="ECO:0007669"/>
    <property type="project" value="InterPro"/>
</dbReference>
<proteinExistence type="predicted"/>
<evidence type="ECO:0000313" key="2">
    <source>
        <dbReference type="Proteomes" id="UP000288351"/>
    </source>
</evidence>
<dbReference type="AlphaFoldDB" id="A0A059WCA6"/>
<dbReference type="PANTHER" id="PTHR35333:SF3">
    <property type="entry name" value="BETA-LACTAMASE-TYPE TRANSPEPTIDASE FOLD CONTAINING PROTEIN"/>
    <property type="match status" value="1"/>
</dbReference>
<gene>
    <name evidence="1" type="ORF">SALB_07923</name>
</gene>
<sequence>MLNRIRIRARGLQRASAATALAAAMTSTLVAATPASAAPVSTKDQAGPQVVCTSAKPGLADQLTHDIRTVVTSPEVTGSTSIALYDRVTRTSCTYDADRQHDSASAVKVIVLGALLRQTQDEHRALTDTERTLTTKMITESDNDATTTLWKQLGLDRIREFLRLADMQRTVPDPDGYWGLTQINATDQLTLMKLFTASNPVLVDDSRTYALDLMNKVIPSQRWGVPAGAPSGATVHVKNGWLQRTGGGWRVHSVGAFTGQGHDYGIAVLTSDHASMQAGVDVIENLARKVHADLNGTQVITSQKLRSRTLPTVSDGSLVPENAR</sequence>
<dbReference type="eggNOG" id="COG2367">
    <property type="taxonomic scope" value="Bacteria"/>
</dbReference>
<comment type="caution">
    <text evidence="1">The sequence shown here is derived from an EMBL/GenBank/DDBJ whole genome shotgun (WGS) entry which is preliminary data.</text>
</comment>
<accession>A0A059WCA6</accession>
<dbReference type="Proteomes" id="UP000288351">
    <property type="component" value="Unassembled WGS sequence"/>
</dbReference>
<dbReference type="GO" id="GO:0046677">
    <property type="term" value="P:response to antibiotic"/>
    <property type="evidence" value="ECO:0007669"/>
    <property type="project" value="InterPro"/>
</dbReference>
<protein>
    <submittedName>
        <fullName evidence="1">Uncharacterized protein</fullName>
    </submittedName>
</protein>
<dbReference type="GO" id="GO:0008800">
    <property type="term" value="F:beta-lactamase activity"/>
    <property type="evidence" value="ECO:0007669"/>
    <property type="project" value="InterPro"/>
</dbReference>
<name>A0A059WCA6_STRNR</name>
<dbReference type="InterPro" id="IPR000871">
    <property type="entry name" value="Beta-lactam_class-A"/>
</dbReference>
<dbReference type="InterPro" id="IPR045155">
    <property type="entry name" value="Beta-lactam_cat"/>
</dbReference>
<dbReference type="EMBL" id="BHXC01000007">
    <property type="protein sequence ID" value="GCB95120.1"/>
    <property type="molecule type" value="Genomic_DNA"/>
</dbReference>
<dbReference type="Gene3D" id="3.40.710.10">
    <property type="entry name" value="DD-peptidase/beta-lactamase superfamily"/>
    <property type="match status" value="1"/>
</dbReference>
<dbReference type="Pfam" id="PF13354">
    <property type="entry name" value="Beta-lactamase2"/>
    <property type="match status" value="1"/>
</dbReference>
<dbReference type="InterPro" id="IPR012338">
    <property type="entry name" value="Beta-lactam/transpept-like"/>
</dbReference>
<evidence type="ECO:0000313" key="1">
    <source>
        <dbReference type="EMBL" id="GCB95120.1"/>
    </source>
</evidence>